<dbReference type="AlphaFoldDB" id="A0A212KEW2"/>
<accession>A0A212KEW2</accession>
<dbReference type="EMBL" id="FLUQ01000006">
    <property type="protein sequence ID" value="SBW10270.1"/>
    <property type="molecule type" value="Genomic_DNA"/>
</dbReference>
<protein>
    <submittedName>
        <fullName evidence="1">Uncharacterized protein</fullName>
    </submittedName>
</protein>
<gene>
    <name evidence="1" type="ORF">KL86DPRO_60099</name>
</gene>
<name>A0A212KEW2_9DELT</name>
<proteinExistence type="predicted"/>
<reference evidence="1" key="1">
    <citation type="submission" date="2016-04" db="EMBL/GenBank/DDBJ databases">
        <authorList>
            <person name="Evans L.H."/>
            <person name="Alamgir A."/>
            <person name="Owens N."/>
            <person name="Weber N.D."/>
            <person name="Virtaneva K."/>
            <person name="Barbian K."/>
            <person name="Babar A."/>
            <person name="Rosenke K."/>
        </authorList>
    </citation>
    <scope>NUCLEOTIDE SEQUENCE</scope>
    <source>
        <strain evidence="1">86</strain>
    </source>
</reference>
<evidence type="ECO:0000313" key="1">
    <source>
        <dbReference type="EMBL" id="SBW10270.1"/>
    </source>
</evidence>
<organism evidence="1">
    <name type="scientific">uncultured delta proteobacterium</name>
    <dbReference type="NCBI Taxonomy" id="34034"/>
    <lineage>
        <taxon>Bacteria</taxon>
        <taxon>Deltaproteobacteria</taxon>
        <taxon>environmental samples</taxon>
    </lineage>
</organism>
<sequence>MPQNILVWIVAVSLDTLALPAVTLDTRLSPAVTSDTT</sequence>